<dbReference type="Proteomes" id="UP000829398">
    <property type="component" value="Chromosome 8"/>
</dbReference>
<organism evidence="1 2">
    <name type="scientific">Citrus sinensis</name>
    <name type="common">Sweet orange</name>
    <name type="synonym">Citrus aurantium var. sinensis</name>
    <dbReference type="NCBI Taxonomy" id="2711"/>
    <lineage>
        <taxon>Eukaryota</taxon>
        <taxon>Viridiplantae</taxon>
        <taxon>Streptophyta</taxon>
        <taxon>Embryophyta</taxon>
        <taxon>Tracheophyta</taxon>
        <taxon>Spermatophyta</taxon>
        <taxon>Magnoliopsida</taxon>
        <taxon>eudicotyledons</taxon>
        <taxon>Gunneridae</taxon>
        <taxon>Pentapetalae</taxon>
        <taxon>rosids</taxon>
        <taxon>malvids</taxon>
        <taxon>Sapindales</taxon>
        <taxon>Rutaceae</taxon>
        <taxon>Aurantioideae</taxon>
        <taxon>Citrus</taxon>
    </lineage>
</organism>
<name>A0ACB8ID00_CITSI</name>
<dbReference type="EMBL" id="CM039177">
    <property type="protein sequence ID" value="KAH9694961.1"/>
    <property type="molecule type" value="Genomic_DNA"/>
</dbReference>
<accession>A0ACB8ID00</accession>
<keyword evidence="1" id="KW-0808">Transferase</keyword>
<protein>
    <submittedName>
        <fullName evidence="1">Branched-chain-amino-acid aminotransferase 7</fullName>
    </submittedName>
</protein>
<comment type="caution">
    <text evidence="1">The sequence shown here is derived from an EMBL/GenBank/DDBJ whole genome shotgun (WGS) entry which is preliminary data.</text>
</comment>
<gene>
    <name evidence="1" type="ORF">KPL71_022592</name>
</gene>
<evidence type="ECO:0000313" key="2">
    <source>
        <dbReference type="Proteomes" id="UP000829398"/>
    </source>
</evidence>
<evidence type="ECO:0000313" key="1">
    <source>
        <dbReference type="EMBL" id="KAH9694961.1"/>
    </source>
</evidence>
<keyword evidence="2" id="KW-1185">Reference proteome</keyword>
<reference evidence="2" key="1">
    <citation type="journal article" date="2023" name="Hortic. Res.">
        <title>A chromosome-level phased genome enabling allele-level studies in sweet orange: a case study on citrus Huanglongbing tolerance.</title>
        <authorList>
            <person name="Wu B."/>
            <person name="Yu Q."/>
            <person name="Deng Z."/>
            <person name="Duan Y."/>
            <person name="Luo F."/>
            <person name="Gmitter F. Jr."/>
        </authorList>
    </citation>
    <scope>NUCLEOTIDE SEQUENCE [LARGE SCALE GENOMIC DNA]</scope>
    <source>
        <strain evidence="2">cv. Valencia</strain>
    </source>
</reference>
<sequence>MLKVSDYFRKWSIPSRIAGSILYKTRDQYCRTAGAEVEGYNEPSVNSSHVNGEYAKINWDVLGFGLIPTDYMYIMNCSKDQHFSQGTLTPFGKIEVNPSSGILNYGQGLFEGLKAHRTANGRILLFRPEENAMRMKVGAKRMCMQAPTVEQFVNAVKQTVHSNKRWVPPPGKGAMYIRPLLMGSGPVLGVAPASEYTFITYASPVGNYHKGVLNLIVEEKFRRAIPGGTGGVKAVTNYAIIYKPIAEAKAKGFTDVLFLNAEKYIEEVSTTNIFLVKGNEILTPPTSGTILPGITRKSIIEITHVLGYQTTSARYYEVEQITLTRWYELELMTMWYELEQITSTRWYELEQTTSTRCYELEEITSTRYLLIVKERAIPVGELFDAEEVFCTGTAVGVNSVNSITYQDTRIAYKRGAGTVGQKLYEMLTGIQTGRIEDKMGWTVELD</sequence>
<keyword evidence="1" id="KW-0032">Aminotransferase</keyword>
<proteinExistence type="predicted"/>